<dbReference type="Pfam" id="PF02797">
    <property type="entry name" value="Chal_sti_synt_C"/>
    <property type="match status" value="1"/>
</dbReference>
<dbReference type="InterPro" id="IPR012328">
    <property type="entry name" value="Chalcone/stilbene_synt_C"/>
</dbReference>
<dbReference type="Proteomes" id="UP000190539">
    <property type="component" value="Unassembled WGS sequence"/>
</dbReference>
<evidence type="ECO:0000256" key="2">
    <source>
        <dbReference type="ARBA" id="ARBA00022679"/>
    </source>
</evidence>
<evidence type="ECO:0000313" key="7">
    <source>
        <dbReference type="Proteomes" id="UP000190539"/>
    </source>
</evidence>
<comment type="similarity">
    <text evidence="1">Belongs to the thiolase-like superfamily. Chalcone/stilbene synthases family.</text>
</comment>
<gene>
    <name evidence="6" type="ORF">B1H18_02735</name>
</gene>
<keyword evidence="2" id="KW-0808">Transferase</keyword>
<dbReference type="InterPro" id="IPR016039">
    <property type="entry name" value="Thiolase-like"/>
</dbReference>
<dbReference type="AlphaFoldDB" id="A0A1V4AGP5"/>
<proteinExistence type="inferred from homology"/>
<evidence type="ECO:0000256" key="3">
    <source>
        <dbReference type="PIRSR" id="PIRSR000451-1"/>
    </source>
</evidence>
<feature type="domain" description="Chalcone/stilbene synthase C-terminal" evidence="5">
    <location>
        <begin position="219"/>
        <end position="341"/>
    </location>
</feature>
<dbReference type="STRING" id="83656.B1H18_02735"/>
<dbReference type="GO" id="GO:0016747">
    <property type="term" value="F:acyltransferase activity, transferring groups other than amino-acyl groups"/>
    <property type="evidence" value="ECO:0007669"/>
    <property type="project" value="InterPro"/>
</dbReference>
<dbReference type="InterPro" id="IPR011141">
    <property type="entry name" value="Polyketide_synthase_type-III"/>
</dbReference>
<dbReference type="GO" id="GO:0030639">
    <property type="term" value="P:polyketide biosynthetic process"/>
    <property type="evidence" value="ECO:0007669"/>
    <property type="project" value="TreeGrafter"/>
</dbReference>
<evidence type="ECO:0000259" key="5">
    <source>
        <dbReference type="Pfam" id="PF02797"/>
    </source>
</evidence>
<organism evidence="6 7">
    <name type="scientific">Streptomyces tsukubensis</name>
    <dbReference type="NCBI Taxonomy" id="83656"/>
    <lineage>
        <taxon>Bacteria</taxon>
        <taxon>Bacillati</taxon>
        <taxon>Actinomycetota</taxon>
        <taxon>Actinomycetes</taxon>
        <taxon>Kitasatosporales</taxon>
        <taxon>Streptomycetaceae</taxon>
        <taxon>Streptomyces</taxon>
    </lineage>
</organism>
<keyword evidence="7" id="KW-1185">Reference proteome</keyword>
<evidence type="ECO:0000313" key="6">
    <source>
        <dbReference type="EMBL" id="OON82940.1"/>
    </source>
</evidence>
<feature type="domain" description="Chalcone/stilbene synthase N-terminal" evidence="4">
    <location>
        <begin position="74"/>
        <end position="204"/>
    </location>
</feature>
<dbReference type="EMBL" id="MVFC01000001">
    <property type="protein sequence ID" value="OON82940.1"/>
    <property type="molecule type" value="Genomic_DNA"/>
</dbReference>
<dbReference type="OrthoDB" id="4334218at2"/>
<feature type="active site" description="Acyl-thioester intermediate" evidence="3">
    <location>
        <position position="141"/>
    </location>
</feature>
<dbReference type="Pfam" id="PF00195">
    <property type="entry name" value="Chal_sti_synt_N"/>
    <property type="match status" value="1"/>
</dbReference>
<dbReference type="PANTHER" id="PTHR11877">
    <property type="entry name" value="HYDROXYMETHYLGLUTARYL-COA SYNTHASE"/>
    <property type="match status" value="1"/>
</dbReference>
<name>A0A1V4AGP5_9ACTN</name>
<dbReference type="PANTHER" id="PTHR11877:SF46">
    <property type="entry name" value="TYPE III POLYKETIDE SYNTHASE A"/>
    <property type="match status" value="1"/>
</dbReference>
<evidence type="ECO:0000259" key="4">
    <source>
        <dbReference type="Pfam" id="PF00195"/>
    </source>
</evidence>
<dbReference type="RefSeq" id="WP_077964306.1">
    <property type="nucleotide sequence ID" value="NZ_CP045178.1"/>
</dbReference>
<dbReference type="SUPFAM" id="SSF53901">
    <property type="entry name" value="Thiolase-like"/>
    <property type="match status" value="2"/>
</dbReference>
<dbReference type="Gene3D" id="3.40.47.10">
    <property type="match status" value="2"/>
</dbReference>
<dbReference type="PIRSF" id="PIRSF000451">
    <property type="entry name" value="PKS_III"/>
    <property type="match status" value="1"/>
</dbReference>
<evidence type="ECO:0000256" key="1">
    <source>
        <dbReference type="ARBA" id="ARBA00005531"/>
    </source>
</evidence>
<reference evidence="6 7" key="1">
    <citation type="submission" date="2017-02" db="EMBL/GenBank/DDBJ databases">
        <title>Draft Genome Sequence of Streptomyces tsukubaensis F601, a Producer of the immunosuppressant tacrolimus FK506.</title>
        <authorList>
            <person name="Zong G."/>
            <person name="Zhong C."/>
            <person name="Fu J."/>
            <person name="Qin R."/>
            <person name="Cao G."/>
        </authorList>
    </citation>
    <scope>NUCLEOTIDE SEQUENCE [LARGE SCALE GENOMIC DNA]</scope>
    <source>
        <strain evidence="6 7">F601</strain>
    </source>
</reference>
<sequence>MPVHIAQPFTVLSRHRVSTAEILDDIRGRHARHPRLPAILRIVANIGVETRYFSRALGSGTVSGDKGIADRAGGAFLDALDMAEDAARGTLERHGLEAGDITAVITTHSTGWAIPNLDIHLIDRLELPSTVRRIALTTTACAGGVQALIRAVDLITARPGARVLVVAAEVLSTLYNHQDTAVEHMIYKALFGDSAAATIVTDTPLGSGLSVEGPEDTYEHVLPRSLDWYDGHMDEAGIHFNSTKAALTAADGVLPDLGEWLGADAKTEWGVIHPGSRRIIQDTATALGLGEDDTRHSVTTLATEGNLGAVSVLRILERTHQDPPREESTGVMVAYGPGFATAALRGTWRG</sequence>
<comment type="caution">
    <text evidence="6">The sequence shown here is derived from an EMBL/GenBank/DDBJ whole genome shotgun (WGS) entry which is preliminary data.</text>
</comment>
<accession>A0A1V4AGP5</accession>
<protein>
    <submittedName>
        <fullName evidence="6">PhlD</fullName>
    </submittedName>
</protein>
<dbReference type="InterPro" id="IPR001099">
    <property type="entry name" value="Chalcone/stilbene_synt_N"/>
</dbReference>